<evidence type="ECO:0000313" key="3">
    <source>
        <dbReference type="EnsemblMetazoa" id="ASIC006017-PA"/>
    </source>
</evidence>
<dbReference type="VEuPathDB" id="VectorBase:ASIC006017"/>
<evidence type="ECO:0000256" key="1">
    <source>
        <dbReference type="SAM" id="MobiDB-lite"/>
    </source>
</evidence>
<evidence type="ECO:0000313" key="2">
    <source>
        <dbReference type="EMBL" id="KFB38630.1"/>
    </source>
</evidence>
<proteinExistence type="predicted"/>
<dbReference type="AlphaFoldDB" id="A0A084VKY6"/>
<organism evidence="2">
    <name type="scientific">Anopheles sinensis</name>
    <name type="common">Mosquito</name>
    <dbReference type="NCBI Taxonomy" id="74873"/>
    <lineage>
        <taxon>Eukaryota</taxon>
        <taxon>Metazoa</taxon>
        <taxon>Ecdysozoa</taxon>
        <taxon>Arthropoda</taxon>
        <taxon>Hexapoda</taxon>
        <taxon>Insecta</taxon>
        <taxon>Pterygota</taxon>
        <taxon>Neoptera</taxon>
        <taxon>Endopterygota</taxon>
        <taxon>Diptera</taxon>
        <taxon>Nematocera</taxon>
        <taxon>Culicoidea</taxon>
        <taxon>Culicidae</taxon>
        <taxon>Anophelinae</taxon>
        <taxon>Anopheles</taxon>
    </lineage>
</organism>
<dbReference type="EMBL" id="KE524959">
    <property type="protein sequence ID" value="KFB38630.1"/>
    <property type="molecule type" value="Genomic_DNA"/>
</dbReference>
<reference evidence="3" key="2">
    <citation type="submission" date="2020-05" db="UniProtKB">
        <authorList>
            <consortium name="EnsemblMetazoa"/>
        </authorList>
    </citation>
    <scope>IDENTIFICATION</scope>
</reference>
<sequence>MASEITATNCPRTWNLESGPRDLPPPPGRPALPGLISDRTLLPVPLSSWWSSGLQPGVAQHLVGISDLHMPEPLRDKASSGALPASGK</sequence>
<gene>
    <name evidence="2" type="ORF">ZHAS_00006017</name>
</gene>
<dbReference type="EMBL" id="ATLV01014340">
    <property type="status" value="NOT_ANNOTATED_CDS"/>
    <property type="molecule type" value="Genomic_DNA"/>
</dbReference>
<feature type="compositionally biased region" description="Polar residues" evidence="1">
    <location>
        <begin position="1"/>
        <end position="16"/>
    </location>
</feature>
<protein>
    <submittedName>
        <fullName evidence="2 3">Uncharacterized protein</fullName>
    </submittedName>
</protein>
<dbReference type="Proteomes" id="UP000030765">
    <property type="component" value="Unassembled WGS sequence"/>
</dbReference>
<reference evidence="2 4" key="1">
    <citation type="journal article" date="2014" name="BMC Genomics">
        <title>Genome sequence of Anopheles sinensis provides insight into genetics basis of mosquito competence for malaria parasites.</title>
        <authorList>
            <person name="Zhou D."/>
            <person name="Zhang D."/>
            <person name="Ding G."/>
            <person name="Shi L."/>
            <person name="Hou Q."/>
            <person name="Ye Y."/>
            <person name="Xu Y."/>
            <person name="Zhou H."/>
            <person name="Xiong C."/>
            <person name="Li S."/>
            <person name="Yu J."/>
            <person name="Hong S."/>
            <person name="Yu X."/>
            <person name="Zou P."/>
            <person name="Chen C."/>
            <person name="Chang X."/>
            <person name="Wang W."/>
            <person name="Lv Y."/>
            <person name="Sun Y."/>
            <person name="Ma L."/>
            <person name="Shen B."/>
            <person name="Zhu C."/>
        </authorList>
    </citation>
    <scope>NUCLEOTIDE SEQUENCE [LARGE SCALE GENOMIC DNA]</scope>
</reference>
<accession>A0A084VKY6</accession>
<dbReference type="EnsemblMetazoa" id="ASIC006017-RA">
    <property type="protein sequence ID" value="ASIC006017-PA"/>
    <property type="gene ID" value="ASIC006017"/>
</dbReference>
<evidence type="ECO:0000313" key="4">
    <source>
        <dbReference type="Proteomes" id="UP000030765"/>
    </source>
</evidence>
<name>A0A084VKY6_ANOSI</name>
<keyword evidence="4" id="KW-1185">Reference proteome</keyword>
<feature type="region of interest" description="Disordered" evidence="1">
    <location>
        <begin position="1"/>
        <end position="34"/>
    </location>
</feature>